<dbReference type="Pfam" id="PF03413">
    <property type="entry name" value="PepSY"/>
    <property type="match status" value="2"/>
</dbReference>
<organism evidence="3 4">
    <name type="scientific">Virgibacillus alimentarius</name>
    <dbReference type="NCBI Taxonomy" id="698769"/>
    <lineage>
        <taxon>Bacteria</taxon>
        <taxon>Bacillati</taxon>
        <taxon>Bacillota</taxon>
        <taxon>Bacilli</taxon>
        <taxon>Bacillales</taxon>
        <taxon>Bacillaceae</taxon>
        <taxon>Virgibacillus</taxon>
    </lineage>
</organism>
<dbReference type="InterPro" id="IPR025711">
    <property type="entry name" value="PepSY"/>
</dbReference>
<dbReference type="EMBL" id="JAGIKX010000023">
    <property type="protein sequence ID" value="MBP2258297.1"/>
    <property type="molecule type" value="Genomic_DNA"/>
</dbReference>
<protein>
    <submittedName>
        <fullName evidence="3">Membrane protein YkoI</fullName>
    </submittedName>
</protein>
<gene>
    <name evidence="3" type="ORF">J2Z81_002268</name>
</gene>
<keyword evidence="4" id="KW-1185">Reference proteome</keyword>
<dbReference type="Gene3D" id="3.10.450.40">
    <property type="match status" value="2"/>
</dbReference>
<feature type="domain" description="PepSY" evidence="2">
    <location>
        <begin position="148"/>
        <end position="203"/>
    </location>
</feature>
<comment type="caution">
    <text evidence="3">The sequence shown here is derived from an EMBL/GenBank/DDBJ whole genome shotgun (WGS) entry which is preliminary data.</text>
</comment>
<evidence type="ECO:0000313" key="4">
    <source>
        <dbReference type="Proteomes" id="UP001519294"/>
    </source>
</evidence>
<name>A0ABS4S9V6_9BACI</name>
<sequence>MKKKLGIVLGCVVAAGFLGLGVFHTSASPSEPSLTINEVRDIVKKQYPGKITELEQETEFNRAIYEVEIANDKKEYDLKVDGNSGEILDIKEKPSKNSSTSAKDKKETENKRNKSNDSKENNELNNNNESKKSTHSNEQLNISEKETAISGKEAKKIALDAFEGTVSDFDLDEDDGRLIYEIEIENGEKEAEIEVDAYTGEVIVIDYD</sequence>
<reference evidence="3 4" key="1">
    <citation type="submission" date="2021-03" db="EMBL/GenBank/DDBJ databases">
        <title>Genomic Encyclopedia of Type Strains, Phase IV (KMG-IV): sequencing the most valuable type-strain genomes for metagenomic binning, comparative biology and taxonomic classification.</title>
        <authorList>
            <person name="Goeker M."/>
        </authorList>
    </citation>
    <scope>NUCLEOTIDE SEQUENCE [LARGE SCALE GENOMIC DNA]</scope>
    <source>
        <strain evidence="3 4">DSM 25790</strain>
    </source>
</reference>
<feature type="compositionally biased region" description="Basic and acidic residues" evidence="1">
    <location>
        <begin position="102"/>
        <end position="122"/>
    </location>
</feature>
<evidence type="ECO:0000256" key="1">
    <source>
        <dbReference type="SAM" id="MobiDB-lite"/>
    </source>
</evidence>
<evidence type="ECO:0000313" key="3">
    <source>
        <dbReference type="EMBL" id="MBP2258297.1"/>
    </source>
</evidence>
<dbReference type="Proteomes" id="UP001519294">
    <property type="component" value="Unassembled WGS sequence"/>
</dbReference>
<accession>A0ABS4S9V6</accession>
<feature type="domain" description="PepSY" evidence="2">
    <location>
        <begin position="34"/>
        <end position="90"/>
    </location>
</feature>
<evidence type="ECO:0000259" key="2">
    <source>
        <dbReference type="Pfam" id="PF03413"/>
    </source>
</evidence>
<proteinExistence type="predicted"/>
<dbReference type="RefSeq" id="WP_029271344.1">
    <property type="nucleotide sequence ID" value="NZ_JAGIKX010000023.1"/>
</dbReference>
<feature type="region of interest" description="Disordered" evidence="1">
    <location>
        <begin position="89"/>
        <end position="147"/>
    </location>
</feature>